<gene>
    <name evidence="1" type="ORF">Golax_003747</name>
</gene>
<keyword evidence="2" id="KW-1185">Reference proteome</keyword>
<dbReference type="EMBL" id="JABEZV010000010">
    <property type="protein sequence ID" value="MBA0723138.1"/>
    <property type="molecule type" value="Genomic_DNA"/>
</dbReference>
<name>A0A7J9AGD9_9ROSI</name>
<dbReference type="Proteomes" id="UP000593574">
    <property type="component" value="Unassembled WGS sequence"/>
</dbReference>
<evidence type="ECO:0000313" key="1">
    <source>
        <dbReference type="EMBL" id="MBA0723138.1"/>
    </source>
</evidence>
<dbReference type="AlphaFoldDB" id="A0A7J9AGD9"/>
<comment type="caution">
    <text evidence="1">The sequence shown here is derived from an EMBL/GenBank/DDBJ whole genome shotgun (WGS) entry which is preliminary data.</text>
</comment>
<proteinExistence type="predicted"/>
<evidence type="ECO:0000313" key="2">
    <source>
        <dbReference type="Proteomes" id="UP000593574"/>
    </source>
</evidence>
<sequence>MPSSDKKTRGKQKIKIKIIENEVDRLIVISK</sequence>
<protein>
    <submittedName>
        <fullName evidence="1">Uncharacterized protein</fullName>
    </submittedName>
</protein>
<reference evidence="1 2" key="1">
    <citation type="journal article" date="2019" name="Genome Biol. Evol.">
        <title>Insights into the evolution of the New World diploid cottons (Gossypium, subgenus Houzingenia) based on genome sequencing.</title>
        <authorList>
            <person name="Grover C.E."/>
            <person name="Arick M.A. 2nd"/>
            <person name="Thrash A."/>
            <person name="Conover J.L."/>
            <person name="Sanders W.S."/>
            <person name="Peterson D.G."/>
            <person name="Frelichowski J.E."/>
            <person name="Scheffler J.A."/>
            <person name="Scheffler B.E."/>
            <person name="Wendel J.F."/>
        </authorList>
    </citation>
    <scope>NUCLEOTIDE SEQUENCE [LARGE SCALE GENOMIC DNA]</scope>
    <source>
        <strain evidence="1">4</strain>
        <tissue evidence="1">Leaf</tissue>
    </source>
</reference>
<accession>A0A7J9AGD9</accession>
<organism evidence="1 2">
    <name type="scientific">Gossypium laxum</name>
    <dbReference type="NCBI Taxonomy" id="34288"/>
    <lineage>
        <taxon>Eukaryota</taxon>
        <taxon>Viridiplantae</taxon>
        <taxon>Streptophyta</taxon>
        <taxon>Embryophyta</taxon>
        <taxon>Tracheophyta</taxon>
        <taxon>Spermatophyta</taxon>
        <taxon>Magnoliopsida</taxon>
        <taxon>eudicotyledons</taxon>
        <taxon>Gunneridae</taxon>
        <taxon>Pentapetalae</taxon>
        <taxon>rosids</taxon>
        <taxon>malvids</taxon>
        <taxon>Malvales</taxon>
        <taxon>Malvaceae</taxon>
        <taxon>Malvoideae</taxon>
        <taxon>Gossypium</taxon>
    </lineage>
</organism>